<dbReference type="GO" id="GO:0005783">
    <property type="term" value="C:endoplasmic reticulum"/>
    <property type="evidence" value="ECO:0007669"/>
    <property type="project" value="GOC"/>
</dbReference>
<dbReference type="FunCoup" id="K5W2R2">
    <property type="interactions" value="452"/>
</dbReference>
<dbReference type="Pfam" id="PF03248">
    <property type="entry name" value="Rer1"/>
    <property type="match status" value="1"/>
</dbReference>
<accession>K5W2R2</accession>
<dbReference type="InParanoid" id="K5W2R2"/>
<sequence>MMNSSDTTTSDTPFQPLSSQYAKAKRQYQQWLDKVTPFVLYRWLATAGLLAVFVLRIVLAQGWYIVCYAHAIYLLNLLLAFLQPKFDPSLQEDLLADEIEGGGEETSLPSARDDEFRPFVRRLPEWQFWLSSTRASVIALFCTFSEAFDVPVYWPILVMYFFVLFVLTMRRQIQHMIKYKYIPFDLGRKARYGSSR</sequence>
<dbReference type="GO" id="GO:0006890">
    <property type="term" value="P:retrograde vesicle-mediated transport, Golgi to endoplasmic reticulum"/>
    <property type="evidence" value="ECO:0007669"/>
    <property type="project" value="TreeGrafter"/>
</dbReference>
<proteinExistence type="inferred from homology"/>
<gene>
    <name evidence="8" type="ORF">PHACADRAFT_259762</name>
</gene>
<name>K5W2R2_PHACS</name>
<reference evidence="8 9" key="1">
    <citation type="journal article" date="2012" name="BMC Genomics">
        <title>Comparative genomics of the white-rot fungi, Phanerochaete carnosa and P. chrysosporium, to elucidate the genetic basis of the distinct wood types they colonize.</title>
        <authorList>
            <person name="Suzuki H."/>
            <person name="MacDonald J."/>
            <person name="Syed K."/>
            <person name="Salamov A."/>
            <person name="Hori C."/>
            <person name="Aerts A."/>
            <person name="Henrissat B."/>
            <person name="Wiebenga A."/>
            <person name="vanKuyk P.A."/>
            <person name="Barry K."/>
            <person name="Lindquist E."/>
            <person name="LaButti K."/>
            <person name="Lapidus A."/>
            <person name="Lucas S."/>
            <person name="Coutinho P."/>
            <person name="Gong Y."/>
            <person name="Samejima M."/>
            <person name="Mahadevan R."/>
            <person name="Abou-Zaid M."/>
            <person name="de Vries R.P."/>
            <person name="Igarashi K."/>
            <person name="Yadav J.S."/>
            <person name="Grigoriev I.V."/>
            <person name="Master E.R."/>
        </authorList>
    </citation>
    <scope>NUCLEOTIDE SEQUENCE [LARGE SCALE GENOMIC DNA]</scope>
    <source>
        <strain evidence="8 9">HHB-10118-sp</strain>
    </source>
</reference>
<comment type="function">
    <text evidence="6">Involved in the retrieval of endoplasmic reticulum membrane proteins from the early Golgi compartment.</text>
</comment>
<comment type="subcellular location">
    <subcellularLocation>
        <location evidence="1">Membrane</location>
        <topology evidence="1">Multi-pass membrane protein</topology>
    </subcellularLocation>
</comment>
<evidence type="ECO:0000256" key="1">
    <source>
        <dbReference type="ARBA" id="ARBA00004141"/>
    </source>
</evidence>
<feature type="transmembrane region" description="Helical" evidence="7">
    <location>
        <begin position="152"/>
        <end position="169"/>
    </location>
</feature>
<evidence type="ECO:0000313" key="9">
    <source>
        <dbReference type="Proteomes" id="UP000008370"/>
    </source>
</evidence>
<evidence type="ECO:0000256" key="4">
    <source>
        <dbReference type="ARBA" id="ARBA00022989"/>
    </source>
</evidence>
<dbReference type="HOGENOM" id="CLU_074889_0_0_1"/>
<dbReference type="GO" id="GO:0000139">
    <property type="term" value="C:Golgi membrane"/>
    <property type="evidence" value="ECO:0007669"/>
    <property type="project" value="TreeGrafter"/>
</dbReference>
<dbReference type="EMBL" id="JH930474">
    <property type="protein sequence ID" value="EKM53405.1"/>
    <property type="molecule type" value="Genomic_DNA"/>
</dbReference>
<evidence type="ECO:0000256" key="7">
    <source>
        <dbReference type="SAM" id="Phobius"/>
    </source>
</evidence>
<protein>
    <recommendedName>
        <fullName evidence="6">Protein RER1</fullName>
    </recommendedName>
</protein>
<dbReference type="PIRSF" id="PIRSF016013">
    <property type="entry name" value="AtER_Rer1p"/>
    <property type="match status" value="1"/>
</dbReference>
<feature type="transmembrane region" description="Helical" evidence="7">
    <location>
        <begin position="63"/>
        <end position="82"/>
    </location>
</feature>
<evidence type="ECO:0000256" key="6">
    <source>
        <dbReference type="PIRNR" id="PIRNR016013"/>
    </source>
</evidence>
<evidence type="ECO:0000256" key="2">
    <source>
        <dbReference type="ARBA" id="ARBA00006070"/>
    </source>
</evidence>
<dbReference type="Proteomes" id="UP000008370">
    <property type="component" value="Unassembled WGS sequence"/>
</dbReference>
<evidence type="ECO:0000256" key="5">
    <source>
        <dbReference type="ARBA" id="ARBA00023136"/>
    </source>
</evidence>
<comment type="similarity">
    <text evidence="2 6">Belongs to the RER1 family.</text>
</comment>
<keyword evidence="4 7" id="KW-1133">Transmembrane helix</keyword>
<feature type="transmembrane region" description="Helical" evidence="7">
    <location>
        <begin position="39"/>
        <end position="57"/>
    </location>
</feature>
<dbReference type="InterPro" id="IPR004932">
    <property type="entry name" value="Rer1"/>
</dbReference>
<evidence type="ECO:0000256" key="3">
    <source>
        <dbReference type="ARBA" id="ARBA00022692"/>
    </source>
</evidence>
<keyword evidence="5 6" id="KW-0472">Membrane</keyword>
<dbReference type="AlphaFoldDB" id="K5W2R2"/>
<dbReference type="STRING" id="650164.K5W2R2"/>
<dbReference type="RefSeq" id="XP_007398097.1">
    <property type="nucleotide sequence ID" value="XM_007398035.1"/>
</dbReference>
<dbReference type="PANTHER" id="PTHR10743:SF0">
    <property type="entry name" value="PROTEIN RER1"/>
    <property type="match status" value="1"/>
</dbReference>
<organism evidence="8 9">
    <name type="scientific">Phanerochaete carnosa (strain HHB-10118-sp)</name>
    <name type="common">White-rot fungus</name>
    <name type="synonym">Peniophora carnosa</name>
    <dbReference type="NCBI Taxonomy" id="650164"/>
    <lineage>
        <taxon>Eukaryota</taxon>
        <taxon>Fungi</taxon>
        <taxon>Dikarya</taxon>
        <taxon>Basidiomycota</taxon>
        <taxon>Agaricomycotina</taxon>
        <taxon>Agaricomycetes</taxon>
        <taxon>Polyporales</taxon>
        <taxon>Phanerochaetaceae</taxon>
        <taxon>Phanerochaete</taxon>
    </lineage>
</organism>
<keyword evidence="9" id="KW-1185">Reference proteome</keyword>
<evidence type="ECO:0000313" key="8">
    <source>
        <dbReference type="EMBL" id="EKM53405.1"/>
    </source>
</evidence>
<dbReference type="OrthoDB" id="448250at2759"/>
<dbReference type="KEGG" id="pco:PHACADRAFT_259762"/>
<keyword evidence="3 7" id="KW-0812">Transmembrane</keyword>
<dbReference type="GO" id="GO:0006621">
    <property type="term" value="P:protein retention in ER lumen"/>
    <property type="evidence" value="ECO:0007669"/>
    <property type="project" value="TreeGrafter"/>
</dbReference>
<dbReference type="PANTHER" id="PTHR10743">
    <property type="entry name" value="PROTEIN RER1"/>
    <property type="match status" value="1"/>
</dbReference>
<dbReference type="GeneID" id="18917520"/>